<evidence type="ECO:0000256" key="1">
    <source>
        <dbReference type="ARBA" id="ARBA00004141"/>
    </source>
</evidence>
<dbReference type="Proteomes" id="UP001642360">
    <property type="component" value="Unassembled WGS sequence"/>
</dbReference>
<dbReference type="GO" id="GO:0016020">
    <property type="term" value="C:membrane"/>
    <property type="evidence" value="ECO:0007669"/>
    <property type="project" value="UniProtKB-SubCell"/>
</dbReference>
<keyword evidence="7 10" id="KW-0472">Membrane</keyword>
<feature type="transmembrane region" description="Helical" evidence="10">
    <location>
        <begin position="162"/>
        <end position="181"/>
    </location>
</feature>
<evidence type="ECO:0000256" key="5">
    <source>
        <dbReference type="ARBA" id="ARBA00022989"/>
    </source>
</evidence>
<evidence type="ECO:0000313" key="12">
    <source>
        <dbReference type="Proteomes" id="UP001642360"/>
    </source>
</evidence>
<keyword evidence="8" id="KW-0407">Ion channel</keyword>
<dbReference type="GO" id="GO:0034220">
    <property type="term" value="P:monoatomic ion transmembrane transport"/>
    <property type="evidence" value="ECO:0007669"/>
    <property type="project" value="UniProtKB-KW"/>
</dbReference>
<evidence type="ECO:0000256" key="6">
    <source>
        <dbReference type="ARBA" id="ARBA00023065"/>
    </source>
</evidence>
<evidence type="ECO:0000256" key="9">
    <source>
        <dbReference type="SAM" id="MobiDB-lite"/>
    </source>
</evidence>
<evidence type="ECO:0000256" key="2">
    <source>
        <dbReference type="ARBA" id="ARBA00007079"/>
    </source>
</evidence>
<feature type="transmembrane region" description="Helical" evidence="10">
    <location>
        <begin position="132"/>
        <end position="150"/>
    </location>
</feature>
<dbReference type="InterPro" id="IPR020966">
    <property type="entry name" value="ALMT"/>
</dbReference>
<dbReference type="PANTHER" id="PTHR31086">
    <property type="entry name" value="ALUMINUM-ACTIVATED MALATE TRANSPORTER 10"/>
    <property type="match status" value="1"/>
</dbReference>
<protein>
    <recommendedName>
        <fullName evidence="13">Aluminum-activated malate transporter</fullName>
    </recommendedName>
</protein>
<comment type="caution">
    <text evidence="11">The sequence shown here is derived from an EMBL/GenBank/DDBJ whole genome shotgun (WGS) entry which is preliminary data.</text>
</comment>
<keyword evidence="3" id="KW-0813">Transport</keyword>
<keyword evidence="12" id="KW-1185">Reference proteome</keyword>
<proteinExistence type="inferred from homology"/>
<reference evidence="11 12" key="1">
    <citation type="submission" date="2024-02" db="EMBL/GenBank/DDBJ databases">
        <authorList>
            <person name="Vignale AGUSTIN F."/>
            <person name="Sosa J E."/>
            <person name="Modenutti C."/>
        </authorList>
    </citation>
    <scope>NUCLEOTIDE SEQUENCE [LARGE SCALE GENOMIC DNA]</scope>
</reference>
<evidence type="ECO:0008006" key="13">
    <source>
        <dbReference type="Google" id="ProtNLM"/>
    </source>
</evidence>
<keyword evidence="6" id="KW-0406">Ion transport</keyword>
<accession>A0ABC8QWZ9</accession>
<feature type="compositionally biased region" description="Polar residues" evidence="9">
    <location>
        <begin position="435"/>
        <end position="444"/>
    </location>
</feature>
<feature type="transmembrane region" description="Helical" evidence="10">
    <location>
        <begin position="193"/>
        <end position="214"/>
    </location>
</feature>
<evidence type="ECO:0000256" key="7">
    <source>
        <dbReference type="ARBA" id="ARBA00023136"/>
    </source>
</evidence>
<feature type="transmembrane region" description="Helical" evidence="10">
    <location>
        <begin position="109"/>
        <end position="126"/>
    </location>
</feature>
<evidence type="ECO:0000256" key="8">
    <source>
        <dbReference type="ARBA" id="ARBA00023303"/>
    </source>
</evidence>
<evidence type="ECO:0000313" key="11">
    <source>
        <dbReference type="EMBL" id="CAK9137020.1"/>
    </source>
</evidence>
<organism evidence="11 12">
    <name type="scientific">Ilex paraguariensis</name>
    <name type="common">yerba mate</name>
    <dbReference type="NCBI Taxonomy" id="185542"/>
    <lineage>
        <taxon>Eukaryota</taxon>
        <taxon>Viridiplantae</taxon>
        <taxon>Streptophyta</taxon>
        <taxon>Embryophyta</taxon>
        <taxon>Tracheophyta</taxon>
        <taxon>Spermatophyta</taxon>
        <taxon>Magnoliopsida</taxon>
        <taxon>eudicotyledons</taxon>
        <taxon>Gunneridae</taxon>
        <taxon>Pentapetalae</taxon>
        <taxon>asterids</taxon>
        <taxon>campanulids</taxon>
        <taxon>Aquifoliales</taxon>
        <taxon>Aquifoliaceae</taxon>
        <taxon>Ilex</taxon>
    </lineage>
</organism>
<feature type="transmembrane region" description="Helical" evidence="10">
    <location>
        <begin position="77"/>
        <end position="97"/>
    </location>
</feature>
<dbReference type="EMBL" id="CAUOFW020000796">
    <property type="protein sequence ID" value="CAK9137020.1"/>
    <property type="molecule type" value="Genomic_DNA"/>
</dbReference>
<gene>
    <name evidence="11" type="ORF">ILEXP_LOCUS4041</name>
</gene>
<dbReference type="Pfam" id="PF11744">
    <property type="entry name" value="ALMT"/>
    <property type="match status" value="1"/>
</dbReference>
<keyword evidence="4 10" id="KW-0812">Transmembrane</keyword>
<name>A0ABC8QWZ9_9AQUA</name>
<feature type="region of interest" description="Disordered" evidence="9">
    <location>
        <begin position="428"/>
        <end position="456"/>
    </location>
</feature>
<sequence length="540" mass="60269">MNGKKGSFEINLSSITKATLPETIKKAENVSFSCKGWIQNVWEFCKEDTNRVIFSLKVGLAVLLVSLLILLQAPYEVFGTNIIWSILTVAIMFEYTVGSTFNRGFNRALGSLLAGILAIIVAQIALRTGRVVEPIIIGISIFFVGTITSFMKLWPSLVPYEYGFRVILFTYCLIIVSGYRVGNPIRTAMDRLYSIAIGGIVAVLVNVLVCPIWAGEQLHKELVKSFNSVADSLEECVKKYLEDDGSDHPEFSKTVMDEFPDEPAYRKCRSTLNSSAKLDSLAISATWEPPHGRFQHFFYPWAEYVKVGAVLRYCAYEVMALHGVLHSEIQAPNNLRCTFQTEIQDASSQAAELVRCLGRDISTMKRSLKTSLLKRVHSSTDRLQRAIDMHSYLLTSNYDPSDSSSKPLNKLSHTLSSTFNDFSNQLAGLDDKTSEQNSNPMIQNPPSGTPPPPLGESYHETMRKQSRRLHSWPSREVDAFEEDGGFSADCIPRIRALESTAALSLATFTSLLIEFVARLDHLVEAVDELSKMAKFKQEGL</sequence>
<feature type="transmembrane region" description="Helical" evidence="10">
    <location>
        <begin position="52"/>
        <end position="71"/>
    </location>
</feature>
<dbReference type="AlphaFoldDB" id="A0ABC8QWZ9"/>
<evidence type="ECO:0000256" key="3">
    <source>
        <dbReference type="ARBA" id="ARBA00022448"/>
    </source>
</evidence>
<evidence type="ECO:0000256" key="4">
    <source>
        <dbReference type="ARBA" id="ARBA00022692"/>
    </source>
</evidence>
<comment type="subcellular location">
    <subcellularLocation>
        <location evidence="1">Membrane</location>
        <topology evidence="1">Multi-pass membrane protein</topology>
    </subcellularLocation>
</comment>
<evidence type="ECO:0000256" key="10">
    <source>
        <dbReference type="SAM" id="Phobius"/>
    </source>
</evidence>
<keyword evidence="5 10" id="KW-1133">Transmembrane helix</keyword>
<comment type="similarity">
    <text evidence="2">Belongs to the aromatic acid exporter (TC 2.A.85) family.</text>
</comment>